<dbReference type="GO" id="GO:0016758">
    <property type="term" value="F:hexosyltransferase activity"/>
    <property type="evidence" value="ECO:0007669"/>
    <property type="project" value="InterPro"/>
</dbReference>
<dbReference type="AlphaFoldDB" id="A0A516H6T7"/>
<sequence>MGGPRVLIWVQHLLGVGHLHRAASICRALLRQGATPLLVSGGLPDPTLHGIDGIGFVQLAPARARDATFKILLDINGEVVTEEWKSTRSAMLRDVVRNFAPDMVITELFPFGRRQMRFEMMPLLQMLRGMPNRPLIFCSVRDILVDRGKPQHDIDSITWLQEYFDAALVHGDPSVIAFENTFPMAEKIRHMLIYTGYIAEQHVIPYTEAGVDEVLVSAGGGAVGMKLFQAAIDARPMTVARDATWRILVSPLENPHNITTLREMAPPGVIIEPVRPDFPGMLHHCLLSISKAGYNTMMETLGGGSRAVVVPFVGGNETEQALRAALLSRRGLMHMLPEPDMTPQTLAAVVDHALASPKPDPTAIRLDGAEETARRIRAEIEKHRR</sequence>
<keyword evidence="2" id="KW-0808">Transferase</keyword>
<organism evidence="2 3">
    <name type="scientific">Ferrovibrio terrae</name>
    <dbReference type="NCBI Taxonomy" id="2594003"/>
    <lineage>
        <taxon>Bacteria</taxon>
        <taxon>Pseudomonadati</taxon>
        <taxon>Pseudomonadota</taxon>
        <taxon>Alphaproteobacteria</taxon>
        <taxon>Rhodospirillales</taxon>
        <taxon>Rhodospirillaceae</taxon>
        <taxon>Ferrovibrio</taxon>
    </lineage>
</organism>
<dbReference type="RefSeq" id="WP_144258458.1">
    <property type="nucleotide sequence ID" value="NZ_CP041636.1"/>
</dbReference>
<evidence type="ECO:0000259" key="1">
    <source>
        <dbReference type="Pfam" id="PF04101"/>
    </source>
</evidence>
<dbReference type="OrthoDB" id="503443at2"/>
<dbReference type="PANTHER" id="PTHR21015:SF28">
    <property type="entry name" value="SLL1722 PROTEIN"/>
    <property type="match status" value="1"/>
</dbReference>
<keyword evidence="3" id="KW-1185">Reference proteome</keyword>
<accession>A0A516H6T7</accession>
<protein>
    <submittedName>
        <fullName evidence="2">Glycosyl transferase</fullName>
    </submittedName>
</protein>
<name>A0A516H6T7_9PROT</name>
<dbReference type="PANTHER" id="PTHR21015">
    <property type="entry name" value="UDP-N-ACETYLGLUCOSAMINE--N-ACETYLMURAMYL-(PENTAPEPTIDE) PYROPHOSPHORYL-UNDECAPRENOL N-ACETYLGLUCOSAMINE TRANSFERASE 1"/>
    <property type="match status" value="1"/>
</dbReference>
<dbReference type="KEGG" id="fer:FNB15_20265"/>
<gene>
    <name evidence="2" type="ORF">FNB15_20265</name>
</gene>
<feature type="domain" description="Glycosyl transferase family 28 C-terminal" evidence="1">
    <location>
        <begin position="273"/>
        <end position="358"/>
    </location>
</feature>
<dbReference type="SUPFAM" id="SSF53756">
    <property type="entry name" value="UDP-Glycosyltransferase/glycogen phosphorylase"/>
    <property type="match status" value="1"/>
</dbReference>
<evidence type="ECO:0000313" key="3">
    <source>
        <dbReference type="Proteomes" id="UP000317496"/>
    </source>
</evidence>
<dbReference type="EMBL" id="CP041636">
    <property type="protein sequence ID" value="QDO99462.1"/>
    <property type="molecule type" value="Genomic_DNA"/>
</dbReference>
<dbReference type="Gene3D" id="3.40.50.2000">
    <property type="entry name" value="Glycogen Phosphorylase B"/>
    <property type="match status" value="1"/>
</dbReference>
<dbReference type="InterPro" id="IPR007235">
    <property type="entry name" value="Glyco_trans_28_C"/>
</dbReference>
<evidence type="ECO:0000313" key="2">
    <source>
        <dbReference type="EMBL" id="QDO99462.1"/>
    </source>
</evidence>
<dbReference type="Proteomes" id="UP000317496">
    <property type="component" value="Chromosome"/>
</dbReference>
<dbReference type="Pfam" id="PF04101">
    <property type="entry name" value="Glyco_tran_28_C"/>
    <property type="match status" value="1"/>
</dbReference>
<proteinExistence type="predicted"/>
<reference evidence="2 3" key="1">
    <citation type="submission" date="2019-07" db="EMBL/GenBank/DDBJ databases">
        <title>Genome sequencing for Ferrovibrio sp. K5.</title>
        <authorList>
            <person name="Park S.-J."/>
        </authorList>
    </citation>
    <scope>NUCLEOTIDE SEQUENCE [LARGE SCALE GENOMIC DNA]</scope>
    <source>
        <strain evidence="2 3">K5</strain>
    </source>
</reference>